<dbReference type="InterPro" id="IPR012166">
    <property type="entry name" value="Uncharacterised_RocB"/>
</dbReference>
<dbReference type="SUPFAM" id="SSF53187">
    <property type="entry name" value="Zn-dependent exopeptidases"/>
    <property type="match status" value="1"/>
</dbReference>
<dbReference type="AlphaFoldDB" id="A0A517DZ61"/>
<organism evidence="1 2">
    <name type="scientific">Sporomusa termitida</name>
    <dbReference type="NCBI Taxonomy" id="2377"/>
    <lineage>
        <taxon>Bacteria</taxon>
        <taxon>Bacillati</taxon>
        <taxon>Bacillota</taxon>
        <taxon>Negativicutes</taxon>
        <taxon>Selenomonadales</taxon>
        <taxon>Sporomusaceae</taxon>
        <taxon>Sporomusa</taxon>
    </lineage>
</organism>
<gene>
    <name evidence="1" type="primary">rocB</name>
    <name evidence="1" type="ORF">SPTER_40890</name>
</gene>
<dbReference type="GO" id="GO:0016787">
    <property type="term" value="F:hydrolase activity"/>
    <property type="evidence" value="ECO:0007669"/>
    <property type="project" value="InterPro"/>
</dbReference>
<sequence>MGEIAHQAWVGSRMKAITLELTRINSTVGTAGEVAIAGEIYRKLGELPYFKEHPGQLRLLPVRGDALGRHCVLAVIEGGKAPPHQPVRTVLGLGHMDTAGIDDYGELKEYACQPELLQAQMKSIQFSKENREDIESAEWLFGRGIFDMKAGVAALMVMIELFAQRAEKLTGNFVFLGLPDEEGASAGMLSAVQDLAGLAQSKRWEFVAAVDTDYMTGRYPNDPHKYVYLGTVGKLLPCFYIYGEETHVGEAFNGLDANLLAAGVVNEIDMCTGMCDSADGEVTLPPVSLQLRDLKPEYSVQTVNAVAVYFNHSTHRSQPEAVLAQYKEKAQQAFQKVADRLAREYRQYCELAGIPFQELPWQANVLTFQELYQAVKAEKGASIDALIGKVIAGLQALGRDDREISLAVVQAVHKNYSDQNSKIIVYFAPPYYPHVYVEGTEEREQQLLAAVGEAVETARNQFNYDIVMRKFYPYISDLSYCSLPRAQGSLDGLQNNMPAWQRSYSLPVAAIQKISMPVVNIGPYGKDAHKLSERLSCSYSFDAMPFILEKTLEKLLFG</sequence>
<dbReference type="RefSeq" id="WP_211367340.1">
    <property type="nucleotide sequence ID" value="NZ_CP036259.1"/>
</dbReference>
<keyword evidence="2" id="KW-1185">Reference proteome</keyword>
<reference evidence="1 2" key="1">
    <citation type="submission" date="2019-02" db="EMBL/GenBank/DDBJ databases">
        <title>Closed genome of Sporomusa termitida DSM 4440.</title>
        <authorList>
            <person name="Poehlein A."/>
            <person name="Daniel R."/>
        </authorList>
    </citation>
    <scope>NUCLEOTIDE SEQUENCE [LARGE SCALE GENOMIC DNA]</scope>
    <source>
        <strain evidence="1 2">DSM 4440</strain>
    </source>
</reference>
<dbReference type="Gene3D" id="3.40.630.10">
    <property type="entry name" value="Zn peptidases"/>
    <property type="match status" value="1"/>
</dbReference>
<name>A0A517DZ61_9FIRM</name>
<evidence type="ECO:0000313" key="1">
    <source>
        <dbReference type="EMBL" id="QDR82660.1"/>
    </source>
</evidence>
<dbReference type="EMBL" id="CP036259">
    <property type="protein sequence ID" value="QDR82660.1"/>
    <property type="molecule type" value="Genomic_DNA"/>
</dbReference>
<protein>
    <submittedName>
        <fullName evidence="1">Protein RocB</fullName>
    </submittedName>
</protein>
<proteinExistence type="predicted"/>
<dbReference type="InterPro" id="IPR002933">
    <property type="entry name" value="Peptidase_M20"/>
</dbReference>
<accession>A0A517DZ61</accession>
<dbReference type="PANTHER" id="PTHR43808">
    <property type="entry name" value="ACETYLORNITHINE DEACETYLASE"/>
    <property type="match status" value="1"/>
</dbReference>
<evidence type="ECO:0000313" key="2">
    <source>
        <dbReference type="Proteomes" id="UP000320776"/>
    </source>
</evidence>
<dbReference type="Pfam" id="PF01546">
    <property type="entry name" value="Peptidase_M20"/>
    <property type="match status" value="1"/>
</dbReference>
<dbReference type="InterPro" id="IPR050072">
    <property type="entry name" value="Peptidase_M20A"/>
</dbReference>
<dbReference type="KEGG" id="sted:SPTER_40890"/>
<dbReference type="PANTHER" id="PTHR43808:SF27">
    <property type="entry name" value="PROTEIN ROCB"/>
    <property type="match status" value="1"/>
</dbReference>
<dbReference type="PIRSF" id="PIRSF010386">
    <property type="entry name" value="RocB"/>
    <property type="match status" value="1"/>
</dbReference>
<dbReference type="Proteomes" id="UP000320776">
    <property type="component" value="Chromosome"/>
</dbReference>